<dbReference type="EMBL" id="LXMA01000034">
    <property type="protein sequence ID" value="OAT72464.1"/>
    <property type="molecule type" value="Genomic_DNA"/>
</dbReference>
<protein>
    <submittedName>
        <fullName evidence="1">Uncharacterized protein</fullName>
    </submittedName>
</protein>
<comment type="caution">
    <text evidence="1">The sequence shown here is derived from an EMBL/GenBank/DDBJ whole genome shotgun (WGS) entry which is preliminary data.</text>
</comment>
<organism evidence="1 2">
    <name type="scientific">Parageobacillus thermoglucosidasius</name>
    <name type="common">Geobacillus thermoglucosidasius</name>
    <dbReference type="NCBI Taxonomy" id="1426"/>
    <lineage>
        <taxon>Bacteria</taxon>
        <taxon>Bacillati</taxon>
        <taxon>Bacillota</taxon>
        <taxon>Bacilli</taxon>
        <taxon>Bacillales</taxon>
        <taxon>Anoxybacillaceae</taxon>
        <taxon>Parageobacillus</taxon>
    </lineage>
</organism>
<proteinExistence type="predicted"/>
<name>A0A1B7KQU3_PARTM</name>
<dbReference type="Proteomes" id="UP000078290">
    <property type="component" value="Unassembled WGS sequence"/>
</dbReference>
<sequence>MESTLFGSKTILNSDALLKKMDDEQNAGMARELPKLSLCFRELFIAIDAIDGRSFNFPACQISIVFVAQPRGFFFARIPAIWQTKSWKFLRLLRTRMLAVEEMERL</sequence>
<reference evidence="2" key="1">
    <citation type="submission" date="2016-05" db="EMBL/GenBank/DDBJ databases">
        <authorList>
            <person name="Wang W."/>
            <person name="Zhu L."/>
        </authorList>
    </citation>
    <scope>NUCLEOTIDE SEQUENCE [LARGE SCALE GENOMIC DNA]</scope>
    <source>
        <strain evidence="2">W-2</strain>
    </source>
</reference>
<accession>A0A1B7KQU3</accession>
<dbReference type="AlphaFoldDB" id="A0A1B7KQU3"/>
<evidence type="ECO:0000313" key="2">
    <source>
        <dbReference type="Proteomes" id="UP000078290"/>
    </source>
</evidence>
<evidence type="ECO:0000313" key="1">
    <source>
        <dbReference type="EMBL" id="OAT72464.1"/>
    </source>
</evidence>
<gene>
    <name evidence="1" type="ORF">A7K69_10095</name>
</gene>